<dbReference type="Pfam" id="PF01713">
    <property type="entry name" value="Smr"/>
    <property type="match status" value="1"/>
</dbReference>
<sequence>MRRRALRQEEEALWAAFVRDIAPLPRRSSDLSSALKQGAEAPPSPVQRRAEPVGTGTRPERVIVPVGPTSPAVRVTRSAAAVMVGQRLPGVDDTSWRALSTGKMRPQRTLDLHGHAAQAAFLRLHTFLLACAADGVRCVEIITGLGSGAEGGVIRRELPLWLGRADLRGLVLAIVHPHAANRGAVRVLLRRRRR</sequence>
<gene>
    <name evidence="3" type="ORF">HUK82_08580</name>
</gene>
<dbReference type="EMBL" id="JABXXR010000054">
    <property type="protein sequence ID" value="NVN40618.1"/>
    <property type="molecule type" value="Genomic_DNA"/>
</dbReference>
<comment type="caution">
    <text evidence="3">The sequence shown here is derived from an EMBL/GenBank/DDBJ whole genome shotgun (WGS) entry which is preliminary data.</text>
</comment>
<evidence type="ECO:0000256" key="1">
    <source>
        <dbReference type="SAM" id="MobiDB-lite"/>
    </source>
</evidence>
<dbReference type="RefSeq" id="WP_176613574.1">
    <property type="nucleotide sequence ID" value="NZ_JABXXR010000054.1"/>
</dbReference>
<dbReference type="PROSITE" id="PS50828">
    <property type="entry name" value="SMR"/>
    <property type="match status" value="1"/>
</dbReference>
<protein>
    <submittedName>
        <fullName evidence="3">Smr/MutS family protein</fullName>
    </submittedName>
</protein>
<dbReference type="AlphaFoldDB" id="A0A850P9N0"/>
<dbReference type="InterPro" id="IPR002625">
    <property type="entry name" value="Smr_dom"/>
</dbReference>
<dbReference type="PANTHER" id="PTHR35562">
    <property type="entry name" value="DNA ENDONUCLEASE SMRA-RELATED"/>
    <property type="match status" value="1"/>
</dbReference>
<dbReference type="Gene3D" id="3.30.1370.110">
    <property type="match status" value="1"/>
</dbReference>
<feature type="domain" description="Smr" evidence="2">
    <location>
        <begin position="110"/>
        <end position="190"/>
    </location>
</feature>
<dbReference type="InterPro" id="IPR036063">
    <property type="entry name" value="Smr_dom_sf"/>
</dbReference>
<organism evidence="3 4">
    <name type="scientific">Ameyamaea chiangmaiensis</name>
    <dbReference type="NCBI Taxonomy" id="442969"/>
    <lineage>
        <taxon>Bacteria</taxon>
        <taxon>Pseudomonadati</taxon>
        <taxon>Pseudomonadota</taxon>
        <taxon>Alphaproteobacteria</taxon>
        <taxon>Acetobacterales</taxon>
        <taxon>Acetobacteraceae</taxon>
        <taxon>Ameyamaea</taxon>
    </lineage>
</organism>
<proteinExistence type="predicted"/>
<evidence type="ECO:0000313" key="4">
    <source>
        <dbReference type="Proteomes" id="UP000585665"/>
    </source>
</evidence>
<dbReference type="SUPFAM" id="SSF160443">
    <property type="entry name" value="SMR domain-like"/>
    <property type="match status" value="1"/>
</dbReference>
<evidence type="ECO:0000313" key="3">
    <source>
        <dbReference type="EMBL" id="NVN40618.1"/>
    </source>
</evidence>
<reference evidence="3 4" key="1">
    <citation type="submission" date="2020-06" db="EMBL/GenBank/DDBJ databases">
        <title>Description of novel acetic acid bacteria.</title>
        <authorList>
            <person name="Sombolestani A."/>
        </authorList>
    </citation>
    <scope>NUCLEOTIDE SEQUENCE [LARGE SCALE GENOMIC DNA]</scope>
    <source>
        <strain evidence="3 4">LMG 27010</strain>
    </source>
</reference>
<keyword evidence="4" id="KW-1185">Reference proteome</keyword>
<accession>A0A850P9N0</accession>
<dbReference type="PANTHER" id="PTHR35562:SF2">
    <property type="entry name" value="DNA ENDONUCLEASE SMRA-RELATED"/>
    <property type="match status" value="1"/>
</dbReference>
<evidence type="ECO:0000259" key="2">
    <source>
        <dbReference type="PROSITE" id="PS50828"/>
    </source>
</evidence>
<dbReference type="Proteomes" id="UP000585665">
    <property type="component" value="Unassembled WGS sequence"/>
</dbReference>
<name>A0A850P9N0_9PROT</name>
<feature type="region of interest" description="Disordered" evidence="1">
    <location>
        <begin position="28"/>
        <end position="65"/>
    </location>
</feature>